<evidence type="ECO:0000313" key="2">
    <source>
        <dbReference type="Proteomes" id="UP000054549"/>
    </source>
</evidence>
<dbReference type="Proteomes" id="UP000054549">
    <property type="component" value="Unassembled WGS sequence"/>
</dbReference>
<organism evidence="1 2">
    <name type="scientific">Amanita muscaria (strain Koide BX008)</name>
    <dbReference type="NCBI Taxonomy" id="946122"/>
    <lineage>
        <taxon>Eukaryota</taxon>
        <taxon>Fungi</taxon>
        <taxon>Dikarya</taxon>
        <taxon>Basidiomycota</taxon>
        <taxon>Agaricomycotina</taxon>
        <taxon>Agaricomycetes</taxon>
        <taxon>Agaricomycetidae</taxon>
        <taxon>Agaricales</taxon>
        <taxon>Pluteineae</taxon>
        <taxon>Amanitaceae</taxon>
        <taxon>Amanita</taxon>
    </lineage>
</organism>
<proteinExistence type="predicted"/>
<reference evidence="1 2" key="1">
    <citation type="submission" date="2014-04" db="EMBL/GenBank/DDBJ databases">
        <title>Evolutionary Origins and Diversification of the Mycorrhizal Mutualists.</title>
        <authorList>
            <consortium name="DOE Joint Genome Institute"/>
            <consortium name="Mycorrhizal Genomics Consortium"/>
            <person name="Kohler A."/>
            <person name="Kuo A."/>
            <person name="Nagy L.G."/>
            <person name="Floudas D."/>
            <person name="Copeland A."/>
            <person name="Barry K.W."/>
            <person name="Cichocki N."/>
            <person name="Veneault-Fourrey C."/>
            <person name="LaButti K."/>
            <person name="Lindquist E.A."/>
            <person name="Lipzen A."/>
            <person name="Lundell T."/>
            <person name="Morin E."/>
            <person name="Murat C."/>
            <person name="Riley R."/>
            <person name="Ohm R."/>
            <person name="Sun H."/>
            <person name="Tunlid A."/>
            <person name="Henrissat B."/>
            <person name="Grigoriev I.V."/>
            <person name="Hibbett D.S."/>
            <person name="Martin F."/>
        </authorList>
    </citation>
    <scope>NUCLEOTIDE SEQUENCE [LARGE SCALE GENOMIC DNA]</scope>
    <source>
        <strain evidence="1 2">Koide BX008</strain>
    </source>
</reference>
<sequence length="83" mass="8678">MAEIGDGSIITSRASNIRNGGMSALAARNSPDMTASTATGKDAKIKGIRGITLGSRNGRQRRESSIPGVDIYIASSCFENAFE</sequence>
<keyword evidence="2" id="KW-1185">Reference proteome</keyword>
<dbReference type="InParanoid" id="A0A0C2X065"/>
<name>A0A0C2X065_AMAMK</name>
<protein>
    <submittedName>
        <fullName evidence="1">Uncharacterized protein</fullName>
    </submittedName>
</protein>
<gene>
    <name evidence="1" type="ORF">M378DRAFT_166210</name>
</gene>
<evidence type="ECO:0000313" key="1">
    <source>
        <dbReference type="EMBL" id="KIL62058.1"/>
    </source>
</evidence>
<dbReference type="HOGENOM" id="CLU_2542098_0_0_1"/>
<accession>A0A0C2X065</accession>
<dbReference type="AlphaFoldDB" id="A0A0C2X065"/>
<dbReference type="EMBL" id="KN818276">
    <property type="protein sequence ID" value="KIL62058.1"/>
    <property type="molecule type" value="Genomic_DNA"/>
</dbReference>